<keyword evidence="1" id="KW-0812">Transmembrane</keyword>
<keyword evidence="1" id="KW-0472">Membrane</keyword>
<dbReference type="KEGG" id="camu:CA2015_3394"/>
<accession>A0A0H4PIM6</accession>
<gene>
    <name evidence="2" type="ORF">CA2015_3394</name>
</gene>
<evidence type="ECO:0000313" key="3">
    <source>
        <dbReference type="Proteomes" id="UP000036520"/>
    </source>
</evidence>
<name>A0A0H4PIM6_9BACT</name>
<protein>
    <submittedName>
        <fullName evidence="2">Uncharacterized protein</fullName>
    </submittedName>
</protein>
<proteinExistence type="predicted"/>
<dbReference type="RefSeq" id="WP_048642966.1">
    <property type="nucleotide sequence ID" value="NZ_CP012040.1"/>
</dbReference>
<organism evidence="2 3">
    <name type="scientific">Cyclobacterium amurskyense</name>
    <dbReference type="NCBI Taxonomy" id="320787"/>
    <lineage>
        <taxon>Bacteria</taxon>
        <taxon>Pseudomonadati</taxon>
        <taxon>Bacteroidota</taxon>
        <taxon>Cytophagia</taxon>
        <taxon>Cytophagales</taxon>
        <taxon>Cyclobacteriaceae</taxon>
        <taxon>Cyclobacterium</taxon>
    </lineage>
</organism>
<evidence type="ECO:0000256" key="1">
    <source>
        <dbReference type="SAM" id="Phobius"/>
    </source>
</evidence>
<keyword evidence="1" id="KW-1133">Transmembrane helix</keyword>
<keyword evidence="3" id="KW-1185">Reference proteome</keyword>
<dbReference type="OrthoDB" id="840309at2"/>
<evidence type="ECO:0000313" key="2">
    <source>
        <dbReference type="EMBL" id="AKP52783.1"/>
    </source>
</evidence>
<reference evidence="2 3" key="1">
    <citation type="submission" date="2015-07" db="EMBL/GenBank/DDBJ databases">
        <authorList>
            <person name="Kim K.M."/>
        </authorList>
    </citation>
    <scope>NUCLEOTIDE SEQUENCE [LARGE SCALE GENOMIC DNA]</scope>
    <source>
        <strain evidence="2 3">KCTC 12363</strain>
    </source>
</reference>
<feature type="transmembrane region" description="Helical" evidence="1">
    <location>
        <begin position="6"/>
        <end position="26"/>
    </location>
</feature>
<sequence>MIVDIEPISLGISLAAILAFIAPIYISKKKQSNIQKAHQKKFTDEAEKYGLLLGTKDYWRGGYGIGIDYGKQKLFYMYPNAQIEFQLIPTDCISHIDLQKQSRSVGTGSKKVEVIDKLSLIISLSSVSGTKSFLCFFDGEKYSDLSGEWPLIQKWNSILLEEMAKKKVNK</sequence>
<dbReference type="EMBL" id="CP012040">
    <property type="protein sequence ID" value="AKP52783.1"/>
    <property type="molecule type" value="Genomic_DNA"/>
</dbReference>
<dbReference type="AlphaFoldDB" id="A0A0H4PIM6"/>
<dbReference type="Proteomes" id="UP000036520">
    <property type="component" value="Chromosome"/>
</dbReference>